<keyword evidence="3" id="KW-0597">Phosphoprotein</keyword>
<evidence type="ECO:0000256" key="2">
    <source>
        <dbReference type="ARBA" id="ARBA00022475"/>
    </source>
</evidence>
<evidence type="ECO:0000313" key="11">
    <source>
        <dbReference type="EMBL" id="OMD53820.1"/>
    </source>
</evidence>
<dbReference type="Gene3D" id="3.30.565.10">
    <property type="entry name" value="Histidine kinase-like ATPase, C-terminal domain"/>
    <property type="match status" value="1"/>
</dbReference>
<dbReference type="Pfam" id="PF02518">
    <property type="entry name" value="HATPase_c"/>
    <property type="match status" value="1"/>
</dbReference>
<dbReference type="SMART" id="SM00387">
    <property type="entry name" value="HATPase_c"/>
    <property type="match status" value="1"/>
</dbReference>
<dbReference type="InterPro" id="IPR010559">
    <property type="entry name" value="Sig_transdc_His_kin_internal"/>
</dbReference>
<proteinExistence type="predicted"/>
<dbReference type="InterPro" id="IPR003660">
    <property type="entry name" value="HAMP_dom"/>
</dbReference>
<dbReference type="SMART" id="SM00304">
    <property type="entry name" value="HAMP"/>
    <property type="match status" value="1"/>
</dbReference>
<evidence type="ECO:0000256" key="7">
    <source>
        <dbReference type="ARBA" id="ARBA00022989"/>
    </source>
</evidence>
<dbReference type="Pfam" id="PF00672">
    <property type="entry name" value="HAMP"/>
    <property type="match status" value="1"/>
</dbReference>
<feature type="domain" description="HAMP" evidence="10">
    <location>
        <begin position="323"/>
        <end position="375"/>
    </location>
</feature>
<dbReference type="Gene3D" id="1.10.8.500">
    <property type="entry name" value="HAMP domain in histidine kinase"/>
    <property type="match status" value="1"/>
</dbReference>
<evidence type="ECO:0000256" key="4">
    <source>
        <dbReference type="ARBA" id="ARBA00022679"/>
    </source>
</evidence>
<dbReference type="PROSITE" id="PS50885">
    <property type="entry name" value="HAMP"/>
    <property type="match status" value="1"/>
</dbReference>
<dbReference type="InterPro" id="IPR050640">
    <property type="entry name" value="Bact_2-comp_sensor_kinase"/>
</dbReference>
<keyword evidence="5 9" id="KW-0812">Transmembrane</keyword>
<feature type="transmembrane region" description="Helical" evidence="9">
    <location>
        <begin position="13"/>
        <end position="36"/>
    </location>
</feature>
<protein>
    <recommendedName>
        <fullName evidence="10">HAMP domain-containing protein</fullName>
    </recommendedName>
</protein>
<comment type="subcellular location">
    <subcellularLocation>
        <location evidence="1">Cell membrane</location>
        <topology evidence="1">Multi-pass membrane protein</topology>
    </subcellularLocation>
</comment>
<dbReference type="Gene3D" id="3.30.450.20">
    <property type="entry name" value="PAS domain"/>
    <property type="match status" value="1"/>
</dbReference>
<dbReference type="InterPro" id="IPR033479">
    <property type="entry name" value="dCache_1"/>
</dbReference>
<evidence type="ECO:0000256" key="9">
    <source>
        <dbReference type="SAM" id="Phobius"/>
    </source>
</evidence>
<dbReference type="RefSeq" id="WP_076109002.1">
    <property type="nucleotide sequence ID" value="NZ_MPTB01000001.1"/>
</dbReference>
<keyword evidence="2" id="KW-1003">Cell membrane</keyword>
<keyword evidence="8 9" id="KW-0472">Membrane</keyword>
<dbReference type="Proteomes" id="UP000187412">
    <property type="component" value="Unassembled WGS sequence"/>
</dbReference>
<dbReference type="SUPFAM" id="SSF158472">
    <property type="entry name" value="HAMP domain-like"/>
    <property type="match status" value="1"/>
</dbReference>
<keyword evidence="6" id="KW-0418">Kinase</keyword>
<name>A0ABX3HUC8_PAEBO</name>
<sequence length="592" mass="67331">MTRYRDISLQYKLLIWVIPLLIFTVGLTGLYSYYIAANEIVDKIRQAQSHMAAKTTNQLDFITSGTISTGNFLFLNPSLQHLVTTSDTLEVREQIYKSLLPLMVSSESFQSLLVYRLSTGQEDNGPFAITQTGIASAASFAEFQETRFFKNIMKSAGEPIWDMLSPEDHLLHGDRHYKLVMIKPFKDFNTYKRIGVLMIGIDADQLSNNLFRKENNAYQLVINDDGVILASTELDNLGEHIGDLPYFQSAEPALSKDDALSYLLDRDDLVVSQTTSPLTGWHSLVIQNKKDLLKELDYIKSITVLIMAVFTLVMILCTWLIAKIITNPVKTLILSMKQLQLGDFSQRVNFSGNDEIGQLGYWYDTMVKRVKTLIDDVYTSHLKQKEAELKTLQSQINPHFLYNTLNMISWTAMQKDERDIAEMVQSLSQVFRLSLNNGQDNATLLQEVEFIENYLFLQKKRFTTRFHFSVTLDEEISHFQVPKLLLQPLVENAIIHAIEPLEGSGMIAVACYAEESWIVLEVVDNGKGMTPERVEQILCHPKPVTPSIGHSGLALSNIRERLNLYFELTEFHIESTLGLGTRIQIRIHRGGN</sequence>
<evidence type="ECO:0000259" key="10">
    <source>
        <dbReference type="PROSITE" id="PS50885"/>
    </source>
</evidence>
<dbReference type="Pfam" id="PF02743">
    <property type="entry name" value="dCache_1"/>
    <property type="match status" value="1"/>
</dbReference>
<organism evidence="11 12">
    <name type="scientific">Paenibacillus borealis</name>
    <dbReference type="NCBI Taxonomy" id="160799"/>
    <lineage>
        <taxon>Bacteria</taxon>
        <taxon>Bacillati</taxon>
        <taxon>Bacillota</taxon>
        <taxon>Bacilli</taxon>
        <taxon>Bacillales</taxon>
        <taxon>Paenibacillaceae</taxon>
        <taxon>Paenibacillus</taxon>
    </lineage>
</organism>
<dbReference type="InterPro" id="IPR036890">
    <property type="entry name" value="HATPase_C_sf"/>
</dbReference>
<dbReference type="CDD" id="cd06225">
    <property type="entry name" value="HAMP"/>
    <property type="match status" value="1"/>
</dbReference>
<dbReference type="Pfam" id="PF06580">
    <property type="entry name" value="His_kinase"/>
    <property type="match status" value="1"/>
</dbReference>
<dbReference type="InterPro" id="IPR003594">
    <property type="entry name" value="HATPase_dom"/>
</dbReference>
<dbReference type="PANTHER" id="PTHR34220:SF7">
    <property type="entry name" value="SENSOR HISTIDINE KINASE YPDA"/>
    <property type="match status" value="1"/>
</dbReference>
<evidence type="ECO:0000313" key="12">
    <source>
        <dbReference type="Proteomes" id="UP000187412"/>
    </source>
</evidence>
<evidence type="ECO:0000256" key="3">
    <source>
        <dbReference type="ARBA" id="ARBA00022553"/>
    </source>
</evidence>
<dbReference type="PANTHER" id="PTHR34220">
    <property type="entry name" value="SENSOR HISTIDINE KINASE YPDA"/>
    <property type="match status" value="1"/>
</dbReference>
<evidence type="ECO:0000256" key="6">
    <source>
        <dbReference type="ARBA" id="ARBA00022777"/>
    </source>
</evidence>
<keyword evidence="7 9" id="KW-1133">Transmembrane helix</keyword>
<comment type="caution">
    <text evidence="11">The sequence shown here is derived from an EMBL/GenBank/DDBJ whole genome shotgun (WGS) entry which is preliminary data.</text>
</comment>
<accession>A0ABX3HUC8</accession>
<evidence type="ECO:0000256" key="8">
    <source>
        <dbReference type="ARBA" id="ARBA00023136"/>
    </source>
</evidence>
<evidence type="ECO:0000256" key="1">
    <source>
        <dbReference type="ARBA" id="ARBA00004651"/>
    </source>
</evidence>
<dbReference type="EMBL" id="MPTB01000001">
    <property type="protein sequence ID" value="OMD53820.1"/>
    <property type="molecule type" value="Genomic_DNA"/>
</dbReference>
<keyword evidence="12" id="KW-1185">Reference proteome</keyword>
<reference evidence="11 12" key="1">
    <citation type="submission" date="2016-10" db="EMBL/GenBank/DDBJ databases">
        <title>Paenibacillus species isolates.</title>
        <authorList>
            <person name="Beno S.M."/>
        </authorList>
    </citation>
    <scope>NUCLEOTIDE SEQUENCE [LARGE SCALE GENOMIC DNA]</scope>
    <source>
        <strain evidence="11 12">FSL H7-0744</strain>
    </source>
</reference>
<gene>
    <name evidence="11" type="ORF">BSK56_01345</name>
</gene>
<evidence type="ECO:0000256" key="5">
    <source>
        <dbReference type="ARBA" id="ARBA00022692"/>
    </source>
</evidence>
<feature type="transmembrane region" description="Helical" evidence="9">
    <location>
        <begin position="298"/>
        <end position="322"/>
    </location>
</feature>
<keyword evidence="4" id="KW-0808">Transferase</keyword>
<dbReference type="SUPFAM" id="SSF55874">
    <property type="entry name" value="ATPase domain of HSP90 chaperone/DNA topoisomerase II/histidine kinase"/>
    <property type="match status" value="1"/>
</dbReference>